<dbReference type="PANTHER" id="PTHR12526:SF627">
    <property type="entry name" value="D-RHAMNOSYLTRANSFERASE WBPZ"/>
    <property type="match status" value="1"/>
</dbReference>
<dbReference type="Pfam" id="PF13579">
    <property type="entry name" value="Glyco_trans_4_4"/>
    <property type="match status" value="1"/>
</dbReference>
<feature type="domain" description="Glycosyl transferase family 1" evidence="1">
    <location>
        <begin position="194"/>
        <end position="350"/>
    </location>
</feature>
<dbReference type="InterPro" id="IPR028098">
    <property type="entry name" value="Glyco_trans_4-like_N"/>
</dbReference>
<keyword evidence="4" id="KW-1185">Reference proteome</keyword>
<dbReference type="Gene3D" id="3.40.50.2000">
    <property type="entry name" value="Glycogen Phosphorylase B"/>
    <property type="match status" value="2"/>
</dbReference>
<keyword evidence="3" id="KW-0808">Transferase</keyword>
<evidence type="ECO:0000313" key="4">
    <source>
        <dbReference type="Proteomes" id="UP000199365"/>
    </source>
</evidence>
<dbReference type="PANTHER" id="PTHR12526">
    <property type="entry name" value="GLYCOSYLTRANSFERASE"/>
    <property type="match status" value="1"/>
</dbReference>
<dbReference type="RefSeq" id="WP_090812922.1">
    <property type="nucleotide sequence ID" value="NZ_FNKX01000005.1"/>
</dbReference>
<accession>A0A1H1KL89</accession>
<protein>
    <submittedName>
        <fullName evidence="3">Glycosyltransferase involved in cell wall bisynthesis</fullName>
    </submittedName>
</protein>
<dbReference type="AlphaFoldDB" id="A0A1H1KL89"/>
<reference evidence="4" key="1">
    <citation type="submission" date="2016-10" db="EMBL/GenBank/DDBJ databases">
        <authorList>
            <person name="Varghese N."/>
            <person name="Submissions S."/>
        </authorList>
    </citation>
    <scope>NUCLEOTIDE SEQUENCE [LARGE SCALE GENOMIC DNA]</scope>
    <source>
        <strain evidence="4">DUS833</strain>
    </source>
</reference>
<organism evidence="3 4">
    <name type="scientific">Paraburkholderia tuberum</name>
    <dbReference type="NCBI Taxonomy" id="157910"/>
    <lineage>
        <taxon>Bacteria</taxon>
        <taxon>Pseudomonadati</taxon>
        <taxon>Pseudomonadota</taxon>
        <taxon>Betaproteobacteria</taxon>
        <taxon>Burkholderiales</taxon>
        <taxon>Burkholderiaceae</taxon>
        <taxon>Paraburkholderia</taxon>
    </lineage>
</organism>
<proteinExistence type="predicted"/>
<dbReference type="InterPro" id="IPR001296">
    <property type="entry name" value="Glyco_trans_1"/>
</dbReference>
<dbReference type="EMBL" id="FNKX01000005">
    <property type="protein sequence ID" value="SDR63063.1"/>
    <property type="molecule type" value="Genomic_DNA"/>
</dbReference>
<name>A0A1H1KL89_9BURK</name>
<evidence type="ECO:0000259" key="1">
    <source>
        <dbReference type="Pfam" id="PF00534"/>
    </source>
</evidence>
<dbReference type="CDD" id="cd03801">
    <property type="entry name" value="GT4_PimA-like"/>
    <property type="match status" value="1"/>
</dbReference>
<evidence type="ECO:0000259" key="2">
    <source>
        <dbReference type="Pfam" id="PF13579"/>
    </source>
</evidence>
<dbReference type="Pfam" id="PF00534">
    <property type="entry name" value="Glycos_transf_1"/>
    <property type="match status" value="1"/>
</dbReference>
<dbReference type="GO" id="GO:0016757">
    <property type="term" value="F:glycosyltransferase activity"/>
    <property type="evidence" value="ECO:0007669"/>
    <property type="project" value="InterPro"/>
</dbReference>
<sequence length="374" mass="41005">MNSIQRLTKGMKRSRHRNIRVLHVGPGYGQKGGIATVLNDLRSKADNLQSLGIKTAIFPTRSFKSATNILKFVSTDILRFIHAAWHADIVHLHVASRGSLVRKGVIFATAKVMRRRCIFHVHSGDFFEYYEGAGAVYRAAAKCMVRHSDARVVVSSAHRDDMLKTFGTTSLPTVIGNCAVEAERACLSCAQPIDDGRYVLFAARLAESKGLEELFRAVRELRLRGLCVPLKVAGSGDTARWRGLAETLGIEDQVEFIGWIVGESKIAAFARASIFCMPSYFESFGISTLEAMWAGRPVIGTVVGGFSDLVQEGETGYLVPPRNIPLLAERIGELWSNAARANGMGKAGKRAAQKKFGSAVIIDKYATLYRTVCH</sequence>
<dbReference type="Proteomes" id="UP000199365">
    <property type="component" value="Unassembled WGS sequence"/>
</dbReference>
<dbReference type="SUPFAM" id="SSF53756">
    <property type="entry name" value="UDP-Glycosyltransferase/glycogen phosphorylase"/>
    <property type="match status" value="1"/>
</dbReference>
<evidence type="ECO:0000313" key="3">
    <source>
        <dbReference type="EMBL" id="SDR63063.1"/>
    </source>
</evidence>
<dbReference type="STRING" id="157910.SAMN05445850_8602"/>
<feature type="domain" description="Glycosyltransferase subfamily 4-like N-terminal" evidence="2">
    <location>
        <begin position="4"/>
        <end position="167"/>
    </location>
</feature>
<gene>
    <name evidence="3" type="ORF">SAMN05445850_8602</name>
</gene>